<comment type="caution">
    <text evidence="14">The sequence shown here is derived from an EMBL/GenBank/DDBJ whole genome shotgun (WGS) entry which is preliminary data.</text>
</comment>
<protein>
    <recommendedName>
        <fullName evidence="13">SEC63 domain-containing protein</fullName>
    </recommendedName>
</protein>
<evidence type="ECO:0000313" key="14">
    <source>
        <dbReference type="EMBL" id="ETO08523.1"/>
    </source>
</evidence>
<proteinExistence type="predicted"/>
<keyword evidence="9" id="KW-1133">Transmembrane helix</keyword>
<dbReference type="FunFam" id="1.10.3380.10:FF:000002">
    <property type="entry name" value="Activating signal cointegrator 1 complex subunit 3"/>
    <property type="match status" value="1"/>
</dbReference>
<dbReference type="Pfam" id="PF23445">
    <property type="entry name" value="WHD_SNRNP200"/>
    <property type="match status" value="1"/>
</dbReference>
<dbReference type="PANTHER" id="PTHR24075">
    <property type="entry name" value="SEC63 DOMAIN-CONTAINING"/>
    <property type="match status" value="1"/>
</dbReference>
<dbReference type="FunFam" id="1.10.10.10:FF:000012">
    <property type="entry name" value="U5 small nuclear ribonucleoprotein helicase"/>
    <property type="match status" value="1"/>
</dbReference>
<dbReference type="GO" id="GO:0016020">
    <property type="term" value="C:membrane"/>
    <property type="evidence" value="ECO:0007669"/>
    <property type="project" value="UniProtKB-SubCell"/>
</dbReference>
<comment type="subcellular location">
    <subcellularLocation>
        <location evidence="2">Endoplasmic reticulum</location>
    </subcellularLocation>
    <subcellularLocation>
        <location evidence="1">Membrane</location>
        <topology evidence="1">Multi-pass membrane protein</topology>
    </subcellularLocation>
</comment>
<dbReference type="OrthoDB" id="5575at2759"/>
<dbReference type="InterPro" id="IPR035892">
    <property type="entry name" value="C2_domain_sf"/>
</dbReference>
<evidence type="ECO:0000256" key="6">
    <source>
        <dbReference type="ARBA" id="ARBA00022806"/>
    </source>
</evidence>
<keyword evidence="4" id="KW-0547">Nucleotide-binding</keyword>
<dbReference type="SUPFAM" id="SSF46785">
    <property type="entry name" value="Winged helix' DNA-binding domain"/>
    <property type="match status" value="1"/>
</dbReference>
<dbReference type="GO" id="GO:0005783">
    <property type="term" value="C:endoplasmic reticulum"/>
    <property type="evidence" value="ECO:0007669"/>
    <property type="project" value="UniProtKB-SubCell"/>
</dbReference>
<evidence type="ECO:0000256" key="1">
    <source>
        <dbReference type="ARBA" id="ARBA00004141"/>
    </source>
</evidence>
<evidence type="ECO:0000256" key="10">
    <source>
        <dbReference type="ARBA" id="ARBA00023136"/>
    </source>
</evidence>
<dbReference type="SMART" id="SM00973">
    <property type="entry name" value="Sec63"/>
    <property type="match status" value="1"/>
</dbReference>
<evidence type="ECO:0000256" key="2">
    <source>
        <dbReference type="ARBA" id="ARBA00004240"/>
    </source>
</evidence>
<dbReference type="EMBL" id="ASPP01024907">
    <property type="protein sequence ID" value="ETO08523.1"/>
    <property type="molecule type" value="Genomic_DNA"/>
</dbReference>
<dbReference type="Gene3D" id="2.60.40.150">
    <property type="entry name" value="C2 domain"/>
    <property type="match status" value="1"/>
</dbReference>
<evidence type="ECO:0000256" key="3">
    <source>
        <dbReference type="ARBA" id="ARBA00022692"/>
    </source>
</evidence>
<dbReference type="Gene3D" id="1.10.10.10">
    <property type="entry name" value="Winged helix-like DNA-binding domain superfamily/Winged helix DNA-binding domain"/>
    <property type="match status" value="1"/>
</dbReference>
<evidence type="ECO:0000256" key="5">
    <source>
        <dbReference type="ARBA" id="ARBA00022801"/>
    </source>
</evidence>
<keyword evidence="5" id="KW-0378">Hydrolase</keyword>
<dbReference type="PANTHER" id="PTHR24075:SF6">
    <property type="entry name" value="ACTIVATING SIGNAL COINTEGRATOR 1 COMPLEX SUBUNIT 3"/>
    <property type="match status" value="1"/>
</dbReference>
<keyword evidence="11" id="KW-0143">Chaperone</keyword>
<evidence type="ECO:0000256" key="8">
    <source>
        <dbReference type="ARBA" id="ARBA00022840"/>
    </source>
</evidence>
<dbReference type="Gene3D" id="3.40.50.300">
    <property type="entry name" value="P-loop containing nucleotide triphosphate hydrolases"/>
    <property type="match status" value="1"/>
</dbReference>
<evidence type="ECO:0000259" key="13">
    <source>
        <dbReference type="SMART" id="SM00973"/>
    </source>
</evidence>
<evidence type="ECO:0000256" key="4">
    <source>
        <dbReference type="ARBA" id="ARBA00022741"/>
    </source>
</evidence>
<keyword evidence="6" id="KW-0347">Helicase</keyword>
<dbReference type="SUPFAM" id="SSF52540">
    <property type="entry name" value="P-loop containing nucleoside triphosphate hydrolases"/>
    <property type="match status" value="1"/>
</dbReference>
<keyword evidence="8" id="KW-0067">ATP-binding</keyword>
<keyword evidence="3" id="KW-0812">Transmembrane</keyword>
<dbReference type="SUPFAM" id="SSF158702">
    <property type="entry name" value="Sec63 N-terminal domain-like"/>
    <property type="match status" value="1"/>
</dbReference>
<name>X6M3H6_RETFI</name>
<dbReference type="Gene3D" id="1.10.3380.10">
    <property type="entry name" value="Sec63 N-terminal domain-like domain"/>
    <property type="match status" value="1"/>
</dbReference>
<keyword evidence="10" id="KW-0472">Membrane</keyword>
<organism evidence="14 15">
    <name type="scientific">Reticulomyxa filosa</name>
    <dbReference type="NCBI Taxonomy" id="46433"/>
    <lineage>
        <taxon>Eukaryota</taxon>
        <taxon>Sar</taxon>
        <taxon>Rhizaria</taxon>
        <taxon>Retaria</taxon>
        <taxon>Foraminifera</taxon>
        <taxon>Monothalamids</taxon>
        <taxon>Reticulomyxidae</taxon>
        <taxon>Reticulomyxa</taxon>
    </lineage>
</organism>
<evidence type="ECO:0000256" key="7">
    <source>
        <dbReference type="ARBA" id="ARBA00022824"/>
    </source>
</evidence>
<dbReference type="GO" id="GO:0005634">
    <property type="term" value="C:nucleus"/>
    <property type="evidence" value="ECO:0007669"/>
    <property type="project" value="TreeGrafter"/>
</dbReference>
<dbReference type="InterPro" id="IPR036390">
    <property type="entry name" value="WH_DNA-bd_sf"/>
</dbReference>
<dbReference type="GO" id="GO:0043138">
    <property type="term" value="F:3'-5' DNA helicase activity"/>
    <property type="evidence" value="ECO:0007669"/>
    <property type="project" value="TreeGrafter"/>
</dbReference>
<feature type="compositionally biased region" description="Polar residues" evidence="12">
    <location>
        <begin position="568"/>
        <end position="577"/>
    </location>
</feature>
<dbReference type="InterPro" id="IPR014756">
    <property type="entry name" value="Ig_E-set"/>
</dbReference>
<evidence type="ECO:0000313" key="15">
    <source>
        <dbReference type="Proteomes" id="UP000023152"/>
    </source>
</evidence>
<dbReference type="InterPro" id="IPR004179">
    <property type="entry name" value="Sec63-dom"/>
</dbReference>
<evidence type="ECO:0000256" key="9">
    <source>
        <dbReference type="ARBA" id="ARBA00022989"/>
    </source>
</evidence>
<gene>
    <name evidence="14" type="ORF">RFI_28865</name>
</gene>
<accession>X6M3H6</accession>
<dbReference type="Proteomes" id="UP000023152">
    <property type="component" value="Unassembled WGS sequence"/>
</dbReference>
<sequence>MIQVLVATSTLAWGVNLPAHLVVIKGTEYYDAKTKRYVQLPVTDILQMIGRAGRPQFDDEAIAVVLVHQPKKNFYKKFLYHSFPVESCLHESIHDHINAEIAVKTLKSVPECVDYLTRTFLFRRLIKNPTYYQLENAEAGTINKYLKDLVRTTLWNLHDSKCIEFLDDKQNLFEPSFSGEIASYYYLHHTTMGLFHNSLLAENTYNDLLRVLCATKEYEELPVRHNEEKLNLLLAEQVPWPVDDLAMDEPSTKANLLFQAHFSRLQLPISDYVTDTQSVLDQAIRIIQAMIDFVVHHGWLNCVVKLIHLLQMVTQGRWLDDSTLLNVPGLTEEMILKFWDMHIESLPELMSLPPDEIRSVMLSCNGSDGAVSNQVVNETINTLKTRYPRIAMQLTASKFQAGLDEEFTLLVKARRFSGDPLRVYSPRWFKPKMEGWFIVVTLHGSNELLALKRIRISEQWKTTKITVKTPSSTSQIGKDSSNQNLSVCYDVYLMSDGYLGLDLINSLTLSIDPFSANLNNANVEADPISQIETVEDLLDIKNKFMSSSWREGLGAPPPSVSARDAPDDNQSLTSDMTFVDTTVTTRVNDQDDAITLAEQNEWD</sequence>
<dbReference type="GO" id="GO:0005524">
    <property type="term" value="F:ATP binding"/>
    <property type="evidence" value="ECO:0007669"/>
    <property type="project" value="UniProtKB-KW"/>
</dbReference>
<dbReference type="InterPro" id="IPR057842">
    <property type="entry name" value="WH_MER3"/>
</dbReference>
<dbReference type="SUPFAM" id="SSF81296">
    <property type="entry name" value="E set domains"/>
    <property type="match status" value="1"/>
</dbReference>
<dbReference type="InterPro" id="IPR027417">
    <property type="entry name" value="P-loop_NTPase"/>
</dbReference>
<feature type="region of interest" description="Disordered" evidence="12">
    <location>
        <begin position="549"/>
        <end position="577"/>
    </location>
</feature>
<keyword evidence="15" id="KW-1185">Reference proteome</keyword>
<dbReference type="GO" id="GO:0016787">
    <property type="term" value="F:hydrolase activity"/>
    <property type="evidence" value="ECO:0007669"/>
    <property type="project" value="UniProtKB-KW"/>
</dbReference>
<dbReference type="Pfam" id="PF02889">
    <property type="entry name" value="Sec63"/>
    <property type="match status" value="1"/>
</dbReference>
<dbReference type="GO" id="GO:0003723">
    <property type="term" value="F:RNA binding"/>
    <property type="evidence" value="ECO:0007669"/>
    <property type="project" value="TreeGrafter"/>
</dbReference>
<feature type="domain" description="SEC63" evidence="13">
    <location>
        <begin position="175"/>
        <end position="509"/>
    </location>
</feature>
<dbReference type="InterPro" id="IPR036388">
    <property type="entry name" value="WH-like_DNA-bd_sf"/>
</dbReference>
<evidence type="ECO:0000256" key="12">
    <source>
        <dbReference type="SAM" id="MobiDB-lite"/>
    </source>
</evidence>
<keyword evidence="7" id="KW-0256">Endoplasmic reticulum</keyword>
<dbReference type="AlphaFoldDB" id="X6M3H6"/>
<reference evidence="14 15" key="1">
    <citation type="journal article" date="2013" name="Curr. Biol.">
        <title>The Genome of the Foraminiferan Reticulomyxa filosa.</title>
        <authorList>
            <person name="Glockner G."/>
            <person name="Hulsmann N."/>
            <person name="Schleicher M."/>
            <person name="Noegel A.A."/>
            <person name="Eichinger L."/>
            <person name="Gallinger C."/>
            <person name="Pawlowski J."/>
            <person name="Sierra R."/>
            <person name="Euteneuer U."/>
            <person name="Pillet L."/>
            <person name="Moustafa A."/>
            <person name="Platzer M."/>
            <person name="Groth M."/>
            <person name="Szafranski K."/>
            <person name="Schliwa M."/>
        </authorList>
    </citation>
    <scope>NUCLEOTIDE SEQUENCE [LARGE SCALE GENOMIC DNA]</scope>
</reference>
<evidence type="ECO:0000256" key="11">
    <source>
        <dbReference type="ARBA" id="ARBA00023186"/>
    </source>
</evidence>